<dbReference type="FunFam" id="3.20.20.100:FF:000015">
    <property type="entry name" value="Oxidoreductase, aldo/keto reductase family"/>
    <property type="match status" value="1"/>
</dbReference>
<dbReference type="PANTHER" id="PTHR43827">
    <property type="entry name" value="2,5-DIKETO-D-GLUCONIC ACID REDUCTASE"/>
    <property type="match status" value="1"/>
</dbReference>
<evidence type="ECO:0000313" key="6">
    <source>
        <dbReference type="Proteomes" id="UP000582016"/>
    </source>
</evidence>
<dbReference type="OrthoDB" id="3692311at2759"/>
<dbReference type="CDD" id="cd19071">
    <property type="entry name" value="AKR_AKR1-5-like"/>
    <property type="match status" value="1"/>
</dbReference>
<dbReference type="SUPFAM" id="SSF51430">
    <property type="entry name" value="NAD(P)-linked oxidoreductase"/>
    <property type="match status" value="1"/>
</dbReference>
<feature type="domain" description="NADP-dependent oxidoreductase" evidence="4">
    <location>
        <begin position="688"/>
        <end position="916"/>
    </location>
</feature>
<accession>A0A8H5IEJ7</accession>
<keyword evidence="3" id="KW-0812">Transmembrane</keyword>
<keyword evidence="3" id="KW-0472">Membrane</keyword>
<dbReference type="AlphaFoldDB" id="A0A8H5IEJ7"/>
<dbReference type="InterPro" id="IPR036812">
    <property type="entry name" value="NAD(P)_OxRdtase_dom_sf"/>
</dbReference>
<sequence length="930" mass="103612">MVNSINSRLELSYLSSNSPTMSTPNEFIDADSTMDTHATEASLLDGGPPKSNHDISNEHAFKRRFMPGRIFADVVSVLLPLALLGFAIAVMLLDGDFVQKEVYSRWENAITVTASIFPILFASVVGRMVYEAARWKLEKGATLDLLEQLIGSRTVGSTFTTQIYLGKFNLLGVSLLLLWAFSPLGSQSVLRMLRTELVQSKESSQIAYFTTDAPSYFHSSGELEQVSRRTFVQTMYSALLLSPLSAKQSTMDLWGNLKIPRLELNGDEANGRNWTNVPLSQKPDSYSALVGLPITSTSKGNTSFSIESSYIELECTKPTRNQSDSVNFEWTNPKLNITAVFANGTWHGSGSDNKTSWSIALDRFVDNYWTYGGGGNAGTPARFENETNMDVRPAKLFFETYFLWQVAAGEPYLRVTSQCDVMQRYVESHVTCKQLDRLSARNCSVTKQRLSRKDHASEGITMLSFPKTWDWVTRYLPQVMTSSVEADTVLRYIDDPKLERLGDSPESGFEILTDVSPQEFGRRLSQVFNTYLLLTQLMNLAWQGNADKRMSIEPNVTTSVEVTNLVEVYTVDWLWIVVFSISSAILFASGIVSTVFAHLALGPEVLGYASSVVRDSKYIDLSPDAGRKEAIEVTKMMSRKRVKYGFTDSMSEEGQPLVGVGLEDQVQSILGFGVYLSPPEVCTKSCLTALEAGYRHIDTAQYYANETEVGQAVQKSSVDRKDVFLTTKILEAGGSIDGSYAKCIESIEKLDPESGYVDLLLIHSPNSGAAKRKEMWQALERLYEDGKAKSIGVSNFGIKHIEELKQFAKVWPPHVNQIELHPWAQQRDAVEYCEKNNIVVEAYAPLVRNQKADNKILKSIASKHNVSPSQVLIRYCLQKNWVPLPKSDTPERIKANADVFGFDLDDMDMKALDDLDEGAAGAIVQAVDNY</sequence>
<dbReference type="GO" id="GO:0016491">
    <property type="term" value="F:oxidoreductase activity"/>
    <property type="evidence" value="ECO:0007669"/>
    <property type="project" value="UniProtKB-KW"/>
</dbReference>
<dbReference type="EMBL" id="JAAOAQ010000741">
    <property type="protein sequence ID" value="KAF5535562.1"/>
    <property type="molecule type" value="Genomic_DNA"/>
</dbReference>
<reference evidence="5 6" key="1">
    <citation type="submission" date="2020-05" db="EMBL/GenBank/DDBJ databases">
        <title>Identification and distribution of gene clusters putatively required for synthesis of sphingolipid metabolism inhibitors in phylogenetically diverse species of the filamentous fungus Fusarium.</title>
        <authorList>
            <person name="Kim H.-S."/>
            <person name="Busman M."/>
            <person name="Brown D.W."/>
            <person name="Divon H."/>
            <person name="Uhlig S."/>
            <person name="Proctor R.H."/>
        </authorList>
    </citation>
    <scope>NUCLEOTIDE SEQUENCE [LARGE SCALE GENOMIC DNA]</scope>
    <source>
        <strain evidence="5 6">NRRL 13617</strain>
    </source>
</reference>
<gene>
    <name evidence="5" type="ORF">FPHYL_13164</name>
</gene>
<dbReference type="Proteomes" id="UP000582016">
    <property type="component" value="Unassembled WGS sequence"/>
</dbReference>
<dbReference type="Gene3D" id="3.20.20.100">
    <property type="entry name" value="NADP-dependent oxidoreductase domain"/>
    <property type="match status" value="1"/>
</dbReference>
<dbReference type="PROSITE" id="PS00798">
    <property type="entry name" value="ALDOKETO_REDUCTASE_1"/>
    <property type="match status" value="1"/>
</dbReference>
<evidence type="ECO:0000256" key="3">
    <source>
        <dbReference type="SAM" id="Phobius"/>
    </source>
</evidence>
<dbReference type="InterPro" id="IPR023210">
    <property type="entry name" value="NADP_OxRdtase_dom"/>
</dbReference>
<evidence type="ECO:0000256" key="1">
    <source>
        <dbReference type="ARBA" id="ARBA00007905"/>
    </source>
</evidence>
<dbReference type="PROSITE" id="PS00062">
    <property type="entry name" value="ALDOKETO_REDUCTASE_2"/>
    <property type="match status" value="1"/>
</dbReference>
<name>A0A8H5IEJ7_9HYPO</name>
<feature type="transmembrane region" description="Helical" evidence="3">
    <location>
        <begin position="163"/>
        <end position="181"/>
    </location>
</feature>
<evidence type="ECO:0000259" key="4">
    <source>
        <dbReference type="Pfam" id="PF00248"/>
    </source>
</evidence>
<dbReference type="InterPro" id="IPR018170">
    <property type="entry name" value="Aldo/ket_reductase_CS"/>
</dbReference>
<evidence type="ECO:0000256" key="2">
    <source>
        <dbReference type="ARBA" id="ARBA00023002"/>
    </source>
</evidence>
<feature type="transmembrane region" description="Helical" evidence="3">
    <location>
        <begin position="70"/>
        <end position="93"/>
    </location>
</feature>
<feature type="transmembrane region" description="Helical" evidence="3">
    <location>
        <begin position="109"/>
        <end position="130"/>
    </location>
</feature>
<protein>
    <submittedName>
        <fullName evidence="5">Alcohol dehydrogenase</fullName>
    </submittedName>
</protein>
<proteinExistence type="inferred from homology"/>
<evidence type="ECO:0000313" key="5">
    <source>
        <dbReference type="EMBL" id="KAF5535562.1"/>
    </source>
</evidence>
<dbReference type="Pfam" id="PF00248">
    <property type="entry name" value="Aldo_ket_red"/>
    <property type="match status" value="1"/>
</dbReference>
<keyword evidence="3" id="KW-1133">Transmembrane helix</keyword>
<dbReference type="PROSITE" id="PS00063">
    <property type="entry name" value="ALDOKETO_REDUCTASE_3"/>
    <property type="match status" value="1"/>
</dbReference>
<dbReference type="InterPro" id="IPR020471">
    <property type="entry name" value="AKR"/>
</dbReference>
<comment type="caution">
    <text evidence="5">The sequence shown here is derived from an EMBL/GenBank/DDBJ whole genome shotgun (WGS) entry which is preliminary data.</text>
</comment>
<keyword evidence="2" id="KW-0560">Oxidoreductase</keyword>
<comment type="similarity">
    <text evidence="1">Belongs to the aldo/keto reductase family.</text>
</comment>
<dbReference type="PRINTS" id="PR00069">
    <property type="entry name" value="ALDKETRDTASE"/>
</dbReference>
<organism evidence="5 6">
    <name type="scientific">Fusarium phyllophilum</name>
    <dbReference type="NCBI Taxonomy" id="47803"/>
    <lineage>
        <taxon>Eukaryota</taxon>
        <taxon>Fungi</taxon>
        <taxon>Dikarya</taxon>
        <taxon>Ascomycota</taxon>
        <taxon>Pezizomycotina</taxon>
        <taxon>Sordariomycetes</taxon>
        <taxon>Hypocreomycetidae</taxon>
        <taxon>Hypocreales</taxon>
        <taxon>Nectriaceae</taxon>
        <taxon>Fusarium</taxon>
        <taxon>Fusarium fujikuroi species complex</taxon>
    </lineage>
</organism>
<keyword evidence="6" id="KW-1185">Reference proteome</keyword>
<dbReference type="PANTHER" id="PTHR43827:SF13">
    <property type="entry name" value="ALDO_KETO REDUCTASE FAMILY PROTEIN"/>
    <property type="match status" value="1"/>
</dbReference>